<protein>
    <submittedName>
        <fullName evidence="1">Uncharacterized protein</fullName>
    </submittedName>
</protein>
<dbReference type="Proteomes" id="UP000886520">
    <property type="component" value="Chromosome 19"/>
</dbReference>
<gene>
    <name evidence="1" type="ORF">GOP47_0019680</name>
</gene>
<evidence type="ECO:0000313" key="1">
    <source>
        <dbReference type="EMBL" id="KAI5064985.1"/>
    </source>
</evidence>
<accession>A0A9D4UBS4</accession>
<name>A0A9D4UBS4_ADICA</name>
<dbReference type="AlphaFoldDB" id="A0A9D4UBS4"/>
<dbReference type="EMBL" id="JABFUD020000019">
    <property type="protein sequence ID" value="KAI5064985.1"/>
    <property type="molecule type" value="Genomic_DNA"/>
</dbReference>
<evidence type="ECO:0000313" key="2">
    <source>
        <dbReference type="Proteomes" id="UP000886520"/>
    </source>
</evidence>
<proteinExistence type="predicted"/>
<keyword evidence="2" id="KW-1185">Reference proteome</keyword>
<organism evidence="1 2">
    <name type="scientific">Adiantum capillus-veneris</name>
    <name type="common">Maidenhair fern</name>
    <dbReference type="NCBI Taxonomy" id="13818"/>
    <lineage>
        <taxon>Eukaryota</taxon>
        <taxon>Viridiplantae</taxon>
        <taxon>Streptophyta</taxon>
        <taxon>Embryophyta</taxon>
        <taxon>Tracheophyta</taxon>
        <taxon>Polypodiopsida</taxon>
        <taxon>Polypodiidae</taxon>
        <taxon>Polypodiales</taxon>
        <taxon>Pteridineae</taxon>
        <taxon>Pteridaceae</taxon>
        <taxon>Vittarioideae</taxon>
        <taxon>Adiantum</taxon>
    </lineage>
</organism>
<reference evidence="1" key="1">
    <citation type="submission" date="2021-01" db="EMBL/GenBank/DDBJ databases">
        <title>Adiantum capillus-veneris genome.</title>
        <authorList>
            <person name="Fang Y."/>
            <person name="Liao Q."/>
        </authorList>
    </citation>
    <scope>NUCLEOTIDE SEQUENCE</scope>
    <source>
        <strain evidence="1">H3</strain>
        <tissue evidence="1">Leaf</tissue>
    </source>
</reference>
<comment type="caution">
    <text evidence="1">The sequence shown here is derived from an EMBL/GenBank/DDBJ whole genome shotgun (WGS) entry which is preliminary data.</text>
</comment>
<sequence>MDFGQISSTIVNYSSLEEACKNAGQVLIEAISELLKQDILLAPPSPSFTEYAEDYDDVLYVWEAWVEVVPSSPPTLKPCDLTLVK</sequence>